<name>A0ABN2Y2H8_9ACTN</name>
<organism evidence="2 3">
    <name type="scientific">Actinomadura napierensis</name>
    <dbReference type="NCBI Taxonomy" id="267854"/>
    <lineage>
        <taxon>Bacteria</taxon>
        <taxon>Bacillati</taxon>
        <taxon>Actinomycetota</taxon>
        <taxon>Actinomycetes</taxon>
        <taxon>Streptosporangiales</taxon>
        <taxon>Thermomonosporaceae</taxon>
        <taxon>Actinomadura</taxon>
    </lineage>
</organism>
<dbReference type="SUPFAM" id="SSF54427">
    <property type="entry name" value="NTF2-like"/>
    <property type="match status" value="1"/>
</dbReference>
<reference evidence="2 3" key="1">
    <citation type="journal article" date="2019" name="Int. J. Syst. Evol. Microbiol.">
        <title>The Global Catalogue of Microorganisms (GCM) 10K type strain sequencing project: providing services to taxonomists for standard genome sequencing and annotation.</title>
        <authorList>
            <consortium name="The Broad Institute Genomics Platform"/>
            <consortium name="The Broad Institute Genome Sequencing Center for Infectious Disease"/>
            <person name="Wu L."/>
            <person name="Ma J."/>
        </authorList>
    </citation>
    <scope>NUCLEOTIDE SEQUENCE [LARGE SCALE GENOMIC DNA]</scope>
    <source>
        <strain evidence="2 3">JCM 13850</strain>
    </source>
</reference>
<feature type="domain" description="SnoaL-like" evidence="1">
    <location>
        <begin position="23"/>
        <end position="117"/>
    </location>
</feature>
<sequence length="147" mass="16053">MPNPTPREIAERLVRLTAPGPNGDLADLFAEDAVLDFPFSPPGAPQHAQGREMFRAHLLGAVGLQRHESTSNVHIRETEEPGTVVIEYRLHGSVVPTGKQFAFDIITVAHVHDGLISWLRTYSNPLDGAIAFDAVPDLVKALTTQRT</sequence>
<gene>
    <name evidence="2" type="ORF">GCM10009727_05670</name>
</gene>
<dbReference type="EMBL" id="BAAAMR010000003">
    <property type="protein sequence ID" value="GAA2120727.1"/>
    <property type="molecule type" value="Genomic_DNA"/>
</dbReference>
<evidence type="ECO:0000259" key="1">
    <source>
        <dbReference type="Pfam" id="PF12680"/>
    </source>
</evidence>
<evidence type="ECO:0000313" key="2">
    <source>
        <dbReference type="EMBL" id="GAA2120727.1"/>
    </source>
</evidence>
<dbReference type="InterPro" id="IPR032710">
    <property type="entry name" value="NTF2-like_dom_sf"/>
</dbReference>
<comment type="caution">
    <text evidence="2">The sequence shown here is derived from an EMBL/GenBank/DDBJ whole genome shotgun (WGS) entry which is preliminary data.</text>
</comment>
<evidence type="ECO:0000313" key="3">
    <source>
        <dbReference type="Proteomes" id="UP001501020"/>
    </source>
</evidence>
<dbReference type="CDD" id="cd00531">
    <property type="entry name" value="NTF2_like"/>
    <property type="match status" value="1"/>
</dbReference>
<protein>
    <submittedName>
        <fullName evidence="2">Nuclear transport factor 2 family protein</fullName>
    </submittedName>
</protein>
<accession>A0ABN2Y2H8</accession>
<dbReference type="Pfam" id="PF12680">
    <property type="entry name" value="SnoaL_2"/>
    <property type="match status" value="1"/>
</dbReference>
<keyword evidence="3" id="KW-1185">Reference proteome</keyword>
<dbReference type="Gene3D" id="3.10.450.50">
    <property type="match status" value="1"/>
</dbReference>
<dbReference type="RefSeq" id="WP_344261032.1">
    <property type="nucleotide sequence ID" value="NZ_BAAAMR010000003.1"/>
</dbReference>
<dbReference type="Proteomes" id="UP001501020">
    <property type="component" value="Unassembled WGS sequence"/>
</dbReference>
<dbReference type="InterPro" id="IPR037401">
    <property type="entry name" value="SnoaL-like"/>
</dbReference>
<proteinExistence type="predicted"/>